<dbReference type="Proteomes" id="UP000243024">
    <property type="component" value="Unassembled WGS sequence"/>
</dbReference>
<evidence type="ECO:0000259" key="3">
    <source>
        <dbReference type="SMART" id="SM01007"/>
    </source>
</evidence>
<evidence type="ECO:0000313" key="4">
    <source>
        <dbReference type="EMBL" id="OAR03541.1"/>
    </source>
</evidence>
<feature type="domain" description="Class II aldolase/adducin N-terminal" evidence="3">
    <location>
        <begin position="13"/>
        <end position="189"/>
    </location>
</feature>
<gene>
    <name evidence="4" type="ORF">SA87_02575</name>
</gene>
<dbReference type="GO" id="GO:0019323">
    <property type="term" value="P:pentose catabolic process"/>
    <property type="evidence" value="ECO:0007669"/>
    <property type="project" value="TreeGrafter"/>
</dbReference>
<evidence type="ECO:0000256" key="2">
    <source>
        <dbReference type="ARBA" id="ARBA00023239"/>
    </source>
</evidence>
<dbReference type="InterPro" id="IPR050197">
    <property type="entry name" value="Aldolase_class_II_sugar_metab"/>
</dbReference>
<name>A0A132N961_HYDSH</name>
<dbReference type="SMART" id="SM01007">
    <property type="entry name" value="Aldolase_II"/>
    <property type="match status" value="1"/>
</dbReference>
<dbReference type="InterPro" id="IPR001303">
    <property type="entry name" value="Aldolase_II/adducin_N"/>
</dbReference>
<dbReference type="SUPFAM" id="SSF53639">
    <property type="entry name" value="AraD/HMP-PK domain-like"/>
    <property type="match status" value="1"/>
</dbReference>
<dbReference type="PANTHER" id="PTHR22789:SF0">
    <property type="entry name" value="3-OXO-TETRONATE 4-PHOSPHATE DECARBOXYLASE-RELATED"/>
    <property type="match status" value="1"/>
</dbReference>
<dbReference type="AlphaFoldDB" id="A0A132N961"/>
<keyword evidence="2" id="KW-0456">Lyase</keyword>
<keyword evidence="5" id="KW-1185">Reference proteome</keyword>
<protein>
    <recommendedName>
        <fullName evidence="3">Class II aldolase/adducin N-terminal domain-containing protein</fullName>
    </recommendedName>
</protein>
<dbReference type="STRING" id="1484.SA87_02575"/>
<reference evidence="4 5" key="1">
    <citation type="submission" date="2015-09" db="EMBL/GenBank/DDBJ databases">
        <title>Draft genome sequence of Hydrogenibacillus schlegelii DSM 2000.</title>
        <authorList>
            <person name="Hemp J."/>
        </authorList>
    </citation>
    <scope>NUCLEOTIDE SEQUENCE [LARGE SCALE GENOMIC DNA]</scope>
    <source>
        <strain evidence="4 5">MA 48</strain>
    </source>
</reference>
<comment type="caution">
    <text evidence="4">The sequence shown here is derived from an EMBL/GenBank/DDBJ whole genome shotgun (WGS) entry which is preliminary data.</text>
</comment>
<accession>A0A132N961</accession>
<dbReference type="GO" id="GO:0005829">
    <property type="term" value="C:cytosol"/>
    <property type="evidence" value="ECO:0007669"/>
    <property type="project" value="TreeGrafter"/>
</dbReference>
<dbReference type="Gene3D" id="3.40.225.10">
    <property type="entry name" value="Class II aldolase/adducin N-terminal domain"/>
    <property type="match status" value="1"/>
</dbReference>
<evidence type="ECO:0000256" key="1">
    <source>
        <dbReference type="ARBA" id="ARBA00022723"/>
    </source>
</evidence>
<dbReference type="RefSeq" id="WP_066202798.1">
    <property type="nucleotide sequence ID" value="NZ_CBCSAS010000002.1"/>
</dbReference>
<dbReference type="PANTHER" id="PTHR22789">
    <property type="entry name" value="FUCULOSE PHOSPHATE ALDOLASE"/>
    <property type="match status" value="1"/>
</dbReference>
<dbReference type="EMBL" id="JXBB01000055">
    <property type="protein sequence ID" value="OAR03541.1"/>
    <property type="molecule type" value="Genomic_DNA"/>
</dbReference>
<keyword evidence="1" id="KW-0479">Metal-binding</keyword>
<dbReference type="InterPro" id="IPR036409">
    <property type="entry name" value="Aldolase_II/adducin_N_sf"/>
</dbReference>
<dbReference type="GO" id="GO:0046872">
    <property type="term" value="F:metal ion binding"/>
    <property type="evidence" value="ECO:0007669"/>
    <property type="project" value="UniProtKB-KW"/>
</dbReference>
<dbReference type="GO" id="GO:0016832">
    <property type="term" value="F:aldehyde-lyase activity"/>
    <property type="evidence" value="ECO:0007669"/>
    <property type="project" value="TreeGrafter"/>
</dbReference>
<proteinExistence type="predicted"/>
<evidence type="ECO:0000313" key="5">
    <source>
        <dbReference type="Proteomes" id="UP000243024"/>
    </source>
</evidence>
<sequence>MHGTETPDEQVRQEICRVGKLLFERGFVAGTEGNISVRLSEREVLVTPTRVSKGMMTPEMLVKVDLFGRPVEGHRSPTSELKMHLRIYRERPDVRAVVHAHPPYATAHAVAGIPLDRAFLPESVIYVGEVPIAPYGLPSTEEVAEAIAPYLRHHHALLLENHGAVAWAEDLWSAYFLLENVEQMAKIHFLARTLGRIRGLSHARVQELESIKEAMGSSVRSPRGFPCPSGVDICAEDFEQGSKPRSEKGR</sequence>
<dbReference type="Pfam" id="PF00596">
    <property type="entry name" value="Aldolase_II"/>
    <property type="match status" value="1"/>
</dbReference>
<organism evidence="4 5">
    <name type="scientific">Hydrogenibacillus schlegelii</name>
    <name type="common">Bacillus schlegelii</name>
    <dbReference type="NCBI Taxonomy" id="1484"/>
    <lineage>
        <taxon>Bacteria</taxon>
        <taxon>Bacillati</taxon>
        <taxon>Bacillota</taxon>
        <taxon>Bacilli</taxon>
        <taxon>Bacillales</taxon>
        <taxon>Bacillales Family X. Incertae Sedis</taxon>
        <taxon>Hydrogenibacillus</taxon>
    </lineage>
</organism>